<dbReference type="RefSeq" id="WP_343758858.1">
    <property type="nucleotide sequence ID" value="NZ_BAAADB010000021.1"/>
</dbReference>
<dbReference type="EMBL" id="BAAADB010000021">
    <property type="protein sequence ID" value="GAA0514361.1"/>
    <property type="molecule type" value="Genomic_DNA"/>
</dbReference>
<protein>
    <submittedName>
        <fullName evidence="1">Uncharacterized protein</fullName>
    </submittedName>
</protein>
<reference evidence="1 2" key="1">
    <citation type="journal article" date="2019" name="Int. J. Syst. Evol. Microbiol.">
        <title>The Global Catalogue of Microorganisms (GCM) 10K type strain sequencing project: providing services to taxonomists for standard genome sequencing and annotation.</title>
        <authorList>
            <consortium name="The Broad Institute Genomics Platform"/>
            <consortium name="The Broad Institute Genome Sequencing Center for Infectious Disease"/>
            <person name="Wu L."/>
            <person name="Ma J."/>
        </authorList>
    </citation>
    <scope>NUCLEOTIDE SEQUENCE [LARGE SCALE GENOMIC DNA]</scope>
    <source>
        <strain evidence="1 2">JCM 14368</strain>
    </source>
</reference>
<evidence type="ECO:0000313" key="1">
    <source>
        <dbReference type="EMBL" id="GAA0514361.1"/>
    </source>
</evidence>
<name>A0ABN1C955_9DEIO</name>
<gene>
    <name evidence="1" type="ORF">GCM10008937_22570</name>
</gene>
<dbReference type="Proteomes" id="UP001500191">
    <property type="component" value="Unassembled WGS sequence"/>
</dbReference>
<comment type="caution">
    <text evidence="1">The sequence shown here is derived from an EMBL/GenBank/DDBJ whole genome shotgun (WGS) entry which is preliminary data.</text>
</comment>
<accession>A0ABN1C955</accession>
<evidence type="ECO:0000313" key="2">
    <source>
        <dbReference type="Proteomes" id="UP001500191"/>
    </source>
</evidence>
<organism evidence="1 2">
    <name type="scientific">Deinococcus depolymerans</name>
    <dbReference type="NCBI Taxonomy" id="392408"/>
    <lineage>
        <taxon>Bacteria</taxon>
        <taxon>Thermotogati</taxon>
        <taxon>Deinococcota</taxon>
        <taxon>Deinococci</taxon>
        <taxon>Deinococcales</taxon>
        <taxon>Deinococcaceae</taxon>
        <taxon>Deinococcus</taxon>
    </lineage>
</organism>
<sequence>MSDQNKPSLISAVQAWQASQLTQEEAVAHFTALQRDEGHLVRQAITDLLRSPDPGAPVPSGAASPTTDAWRAELMAGRARTWHSPEPAGLLVGPTVLILTDGQRGVVLSAGGTRRLSSSVSASLMLLCQTIVLAQSALNEREMGALRQQRVESASTSMSEIEIIP</sequence>
<keyword evidence="2" id="KW-1185">Reference proteome</keyword>
<proteinExistence type="predicted"/>